<keyword evidence="6" id="KW-1185">Reference proteome</keyword>
<protein>
    <submittedName>
        <fullName evidence="5">FAD-dependent oxidoreductase</fullName>
    </submittedName>
</protein>
<dbReference type="InterPro" id="IPR050641">
    <property type="entry name" value="RIFMO-like"/>
</dbReference>
<dbReference type="Gene3D" id="3.30.9.10">
    <property type="entry name" value="D-Amino Acid Oxidase, subunit A, domain 2"/>
    <property type="match status" value="1"/>
</dbReference>
<dbReference type="EMBL" id="BAAANY010000001">
    <property type="protein sequence ID" value="GAA1655310.1"/>
    <property type="molecule type" value="Genomic_DNA"/>
</dbReference>
<feature type="domain" description="FAD-binding" evidence="4">
    <location>
        <begin position="7"/>
        <end position="357"/>
    </location>
</feature>
<dbReference type="SUPFAM" id="SSF51905">
    <property type="entry name" value="FAD/NAD(P)-binding domain"/>
    <property type="match status" value="1"/>
</dbReference>
<gene>
    <name evidence="5" type="ORF">GCM10009765_00560</name>
</gene>
<reference evidence="5 6" key="1">
    <citation type="journal article" date="2019" name="Int. J. Syst. Evol. Microbiol.">
        <title>The Global Catalogue of Microorganisms (GCM) 10K type strain sequencing project: providing services to taxonomists for standard genome sequencing and annotation.</title>
        <authorList>
            <consortium name="The Broad Institute Genomics Platform"/>
            <consortium name="The Broad Institute Genome Sequencing Center for Infectious Disease"/>
            <person name="Wu L."/>
            <person name="Ma J."/>
        </authorList>
    </citation>
    <scope>NUCLEOTIDE SEQUENCE [LARGE SCALE GENOMIC DNA]</scope>
    <source>
        <strain evidence="5 6">JCM 14718</strain>
    </source>
</reference>
<dbReference type="Pfam" id="PF21274">
    <property type="entry name" value="Rng_hyd_C"/>
    <property type="match status" value="1"/>
</dbReference>
<accession>A0ABN2FQ54</accession>
<evidence type="ECO:0000259" key="4">
    <source>
        <dbReference type="Pfam" id="PF01494"/>
    </source>
</evidence>
<dbReference type="Gene3D" id="3.40.30.120">
    <property type="match status" value="1"/>
</dbReference>
<evidence type="ECO:0000256" key="2">
    <source>
        <dbReference type="ARBA" id="ARBA00022630"/>
    </source>
</evidence>
<evidence type="ECO:0000313" key="5">
    <source>
        <dbReference type="EMBL" id="GAA1655310.1"/>
    </source>
</evidence>
<keyword evidence="2" id="KW-0285">Flavoprotein</keyword>
<keyword evidence="3" id="KW-0274">FAD</keyword>
<name>A0ABN2FQ54_9ACTN</name>
<dbReference type="Pfam" id="PF01494">
    <property type="entry name" value="FAD_binding_3"/>
    <property type="match status" value="1"/>
</dbReference>
<organism evidence="5 6">
    <name type="scientific">Fodinicola feengrottensis</name>
    <dbReference type="NCBI Taxonomy" id="435914"/>
    <lineage>
        <taxon>Bacteria</taxon>
        <taxon>Bacillati</taxon>
        <taxon>Actinomycetota</taxon>
        <taxon>Actinomycetes</taxon>
        <taxon>Mycobacteriales</taxon>
        <taxon>Fodinicola</taxon>
    </lineage>
</organism>
<dbReference type="InterPro" id="IPR002938">
    <property type="entry name" value="FAD-bd"/>
</dbReference>
<sequence>METFDDRTPVLIAGGGLVGLAASLFLARQGIRSLLVDRHPGVSIHGRARGINQRTMEIYRAFGIEADVLKAGAPFDDEAGVARCETLAGPWEWLYEQEAPRAWPDLTAGEFCMADQNTVEPILIDAAVNTGAVHRFNTELLSFDSDENGVTARIQDRVTGERRTVRADYLIAADGNRSPIREKLGIARPDAYTFLHSMNIVFRADLSEFVQRRALFWMIANPAAGVFGGLVSTADPSRWQLTVSYDPKTESEADFSDERCLRLIRGAIGRDDVPAEVENVASWEQGVGVAERYRDGRVFLAGDSAHTWPPAGALGANTGVQDAHNLAWKLAHVLKGWAPADLLDSYEAERQPLAAHLAPAIVRHQQARMSGATEPEDPPTQILDYRYWSDNREILAPPGGRAPHLWLGRDGERIAVHDLFRDTYVLLTDSDTGPLPDLSAPVRIYRIGRDLIDLETQWPSRYGSGSALIRPDGYIAWRSTSFPPPPPPPRG</sequence>
<dbReference type="RefSeq" id="WP_344306042.1">
    <property type="nucleotide sequence ID" value="NZ_BAAANY010000001.1"/>
</dbReference>
<dbReference type="Gene3D" id="3.50.50.60">
    <property type="entry name" value="FAD/NAD(P)-binding domain"/>
    <property type="match status" value="1"/>
</dbReference>
<proteinExistence type="predicted"/>
<dbReference type="Proteomes" id="UP001500618">
    <property type="component" value="Unassembled WGS sequence"/>
</dbReference>
<dbReference type="PANTHER" id="PTHR43004">
    <property type="entry name" value="TRK SYSTEM POTASSIUM UPTAKE PROTEIN"/>
    <property type="match status" value="1"/>
</dbReference>
<evidence type="ECO:0000313" key="6">
    <source>
        <dbReference type="Proteomes" id="UP001500618"/>
    </source>
</evidence>
<evidence type="ECO:0000256" key="1">
    <source>
        <dbReference type="ARBA" id="ARBA00001974"/>
    </source>
</evidence>
<comment type="caution">
    <text evidence="5">The sequence shown here is derived from an EMBL/GenBank/DDBJ whole genome shotgun (WGS) entry which is preliminary data.</text>
</comment>
<dbReference type="PANTHER" id="PTHR43004:SF19">
    <property type="entry name" value="BINDING MONOOXYGENASE, PUTATIVE (JCVI)-RELATED"/>
    <property type="match status" value="1"/>
</dbReference>
<dbReference type="InterPro" id="IPR036188">
    <property type="entry name" value="FAD/NAD-bd_sf"/>
</dbReference>
<comment type="cofactor">
    <cofactor evidence="1">
        <name>FAD</name>
        <dbReference type="ChEBI" id="CHEBI:57692"/>
    </cofactor>
</comment>
<dbReference type="PRINTS" id="PR00420">
    <property type="entry name" value="RNGMNOXGNASE"/>
</dbReference>
<evidence type="ECO:0000256" key="3">
    <source>
        <dbReference type="ARBA" id="ARBA00022827"/>
    </source>
</evidence>